<comment type="caution">
    <text evidence="2">The sequence shown here is derived from an EMBL/GenBank/DDBJ whole genome shotgun (WGS) entry which is preliminary data.</text>
</comment>
<organism evidence="2 3">
    <name type="scientific">Mycena belliarum</name>
    <dbReference type="NCBI Taxonomy" id="1033014"/>
    <lineage>
        <taxon>Eukaryota</taxon>
        <taxon>Fungi</taxon>
        <taxon>Dikarya</taxon>
        <taxon>Basidiomycota</taxon>
        <taxon>Agaricomycotina</taxon>
        <taxon>Agaricomycetes</taxon>
        <taxon>Agaricomycetidae</taxon>
        <taxon>Agaricales</taxon>
        <taxon>Marasmiineae</taxon>
        <taxon>Mycenaceae</taxon>
        <taxon>Mycena</taxon>
    </lineage>
</organism>
<name>A0AAD6XY05_9AGAR</name>
<gene>
    <name evidence="2" type="ORF">B0H15DRAFT_944093</name>
</gene>
<reference evidence="2" key="1">
    <citation type="submission" date="2023-03" db="EMBL/GenBank/DDBJ databases">
        <title>Massive genome expansion in bonnet fungi (Mycena s.s.) driven by repeated elements and novel gene families across ecological guilds.</title>
        <authorList>
            <consortium name="Lawrence Berkeley National Laboratory"/>
            <person name="Harder C.B."/>
            <person name="Miyauchi S."/>
            <person name="Viragh M."/>
            <person name="Kuo A."/>
            <person name="Thoen E."/>
            <person name="Andreopoulos B."/>
            <person name="Lu D."/>
            <person name="Skrede I."/>
            <person name="Drula E."/>
            <person name="Henrissat B."/>
            <person name="Morin E."/>
            <person name="Kohler A."/>
            <person name="Barry K."/>
            <person name="LaButti K."/>
            <person name="Morin E."/>
            <person name="Salamov A."/>
            <person name="Lipzen A."/>
            <person name="Mereny Z."/>
            <person name="Hegedus B."/>
            <person name="Baldrian P."/>
            <person name="Stursova M."/>
            <person name="Weitz H."/>
            <person name="Taylor A."/>
            <person name="Grigoriev I.V."/>
            <person name="Nagy L.G."/>
            <person name="Martin F."/>
            <person name="Kauserud H."/>
        </authorList>
    </citation>
    <scope>NUCLEOTIDE SEQUENCE</scope>
    <source>
        <strain evidence="2">CBHHK173m</strain>
    </source>
</reference>
<evidence type="ECO:0000313" key="2">
    <source>
        <dbReference type="EMBL" id="KAJ7100801.1"/>
    </source>
</evidence>
<dbReference type="Proteomes" id="UP001222325">
    <property type="component" value="Unassembled WGS sequence"/>
</dbReference>
<feature type="transmembrane region" description="Helical" evidence="1">
    <location>
        <begin position="119"/>
        <end position="138"/>
    </location>
</feature>
<protein>
    <submittedName>
        <fullName evidence="2">Uncharacterized protein</fullName>
    </submittedName>
</protein>
<feature type="transmembrane region" description="Helical" evidence="1">
    <location>
        <begin position="158"/>
        <end position="177"/>
    </location>
</feature>
<proteinExistence type="predicted"/>
<evidence type="ECO:0000313" key="3">
    <source>
        <dbReference type="Proteomes" id="UP001222325"/>
    </source>
</evidence>
<keyword evidence="3" id="KW-1185">Reference proteome</keyword>
<feature type="transmembrane region" description="Helical" evidence="1">
    <location>
        <begin position="49"/>
        <end position="72"/>
    </location>
</feature>
<sequence>MPPNPAAIAHGPMLIGMTINVLLMGVIVMQMYEYFTSYRRRDDRWLRSLVIFVFFVNILNTAFAVADVYIALINHFGDFQYLTVSTWLFVTDPVIIGIVACPVQMFFAWRVHSLTRKWYLGLLTVSLALGQLVCGMLVAWKCHEIPAWADFVKFTDLITVWMTSTIVVDLTITVILARKEHKTGQEGTDQVIDRLIRRTYNSESNSIAEANQKA</sequence>
<evidence type="ECO:0000256" key="1">
    <source>
        <dbReference type="SAM" id="Phobius"/>
    </source>
</evidence>
<keyword evidence="1" id="KW-1133">Transmembrane helix</keyword>
<feature type="transmembrane region" description="Helical" evidence="1">
    <location>
        <begin position="6"/>
        <end position="28"/>
    </location>
</feature>
<accession>A0AAD6XY05</accession>
<dbReference type="PANTHER" id="PTHR40465">
    <property type="entry name" value="CHROMOSOME 1, WHOLE GENOME SHOTGUN SEQUENCE"/>
    <property type="match status" value="1"/>
</dbReference>
<feature type="transmembrane region" description="Helical" evidence="1">
    <location>
        <begin position="84"/>
        <end position="107"/>
    </location>
</feature>
<dbReference type="AlphaFoldDB" id="A0AAD6XY05"/>
<dbReference type="EMBL" id="JARJCN010000005">
    <property type="protein sequence ID" value="KAJ7100801.1"/>
    <property type="molecule type" value="Genomic_DNA"/>
</dbReference>
<keyword evidence="1" id="KW-0472">Membrane</keyword>
<keyword evidence="1" id="KW-0812">Transmembrane</keyword>
<dbReference type="PANTHER" id="PTHR40465:SF1">
    <property type="entry name" value="DUF6534 DOMAIN-CONTAINING PROTEIN"/>
    <property type="match status" value="1"/>
</dbReference>